<dbReference type="VEuPathDB" id="TriTrypDB:ECC02_003930"/>
<dbReference type="PANTHER" id="PTHR13183">
    <property type="entry name" value="AXONEMAL INNER ARM DYNEIN LIGHT CHAIN 28"/>
    <property type="match status" value="1"/>
</dbReference>
<protein>
    <submittedName>
        <fullName evidence="3">Putative Axonemal inner arm dynein light chain</fullName>
    </submittedName>
</protein>
<dbReference type="AlphaFoldDB" id="A0A2V2UPK2"/>
<dbReference type="GO" id="GO:0045504">
    <property type="term" value="F:dynein heavy chain binding"/>
    <property type="evidence" value="ECO:0007669"/>
    <property type="project" value="TreeGrafter"/>
</dbReference>
<dbReference type="GO" id="GO:0005930">
    <property type="term" value="C:axoneme"/>
    <property type="evidence" value="ECO:0007669"/>
    <property type="project" value="TreeGrafter"/>
</dbReference>
<dbReference type="Proteomes" id="UP000246121">
    <property type="component" value="Unassembled WGS sequence"/>
</dbReference>
<dbReference type="Pfam" id="PF10211">
    <property type="entry name" value="Ax_dynein_light"/>
    <property type="match status" value="1"/>
</dbReference>
<dbReference type="VEuPathDB" id="TriTrypDB:TcCL_ESM02595"/>
<evidence type="ECO:0000256" key="2">
    <source>
        <dbReference type="SAM" id="Coils"/>
    </source>
</evidence>
<dbReference type="EMBL" id="PRFA01000013">
    <property type="protein sequence ID" value="PWU98046.1"/>
    <property type="molecule type" value="Genomic_DNA"/>
</dbReference>
<dbReference type="VEuPathDB" id="TriTrypDB:C4B63_204g23"/>
<dbReference type="VEuPathDB" id="TriTrypDB:TcYC6_0079240"/>
<dbReference type="VEuPathDB" id="TriTrypDB:C3747_7g498"/>
<evidence type="ECO:0000313" key="3">
    <source>
        <dbReference type="EMBL" id="PWU84758.1"/>
    </source>
</evidence>
<dbReference type="VEuPathDB" id="TriTrypDB:C4B63_13g297"/>
<dbReference type="VEuPathDB" id="TriTrypDB:TcCLB.507049.170"/>
<dbReference type="VEuPathDB" id="TriTrypDB:TcBrA4_0004570"/>
<gene>
    <name evidence="4" type="ORF">C4B63_13g297</name>
    <name evidence="3" type="ORF">C4B63_204g23</name>
</gene>
<sequence length="365" mass="40757">MTESLLKLQPQVVVGTASGNGVDSPRRALSIPALRLADARKHAASDVLRAGGSNGVLTTNTAVSASVVRECTATKNSYHSVQPFAAAAPFLNETESTWRTLAVPSCKISPAAEKAFLVEEFNKKGTVSYPGGAVLPALMKNLSDVERVLYTLLPPRRTVCKETGNTILQCVSTEPSSRVEVADLHERLTERLRQRRARDSGICPIRREVYAEVFDELIRQITLEEPTRGILLLRIRDELYQTLAAHSSLAERAMYFASKQREEAGEGMDELKRRIHELEEKRLELIVRKKAVQVREEQILRAIEQENNTRSKLRQDELGYYRRANRQLTQRIKSETERTNAQGVVIPTILTGKESNENGDPQAAT</sequence>
<feature type="coiled-coil region" evidence="2">
    <location>
        <begin position="261"/>
        <end position="288"/>
    </location>
</feature>
<keyword evidence="1 2" id="KW-0175">Coiled coil</keyword>
<dbReference type="VEuPathDB" id="TriTrypDB:Tc_MARK_8597"/>
<dbReference type="VEuPathDB" id="TriTrypDB:TcCLB.504009.40"/>
<accession>A0A2V2UPK2</accession>
<dbReference type="VEuPathDB" id="TriTrypDB:TcG_01235"/>
<evidence type="ECO:0000313" key="4">
    <source>
        <dbReference type="EMBL" id="PWU98046.1"/>
    </source>
</evidence>
<proteinExistence type="predicted"/>
<dbReference type="VEuPathDB" id="TriTrypDB:TCSYLVIO_010058"/>
<reference evidence="3 5" key="1">
    <citation type="journal article" date="2018" name="Microb. Genom.">
        <title>Expanding an expanded genome: long-read sequencing of Trypanosoma cruzi.</title>
        <authorList>
            <person name="Berna L."/>
            <person name="Rodriguez M."/>
            <person name="Chiribao M.L."/>
            <person name="Parodi-Talice A."/>
            <person name="Pita S."/>
            <person name="Rijo G."/>
            <person name="Alvarez-Valin F."/>
            <person name="Robello C."/>
        </authorList>
    </citation>
    <scope>NUCLEOTIDE SEQUENCE [LARGE SCALE GENOMIC DNA]</scope>
    <source>
        <strain evidence="3 5">Dm28c</strain>
    </source>
</reference>
<dbReference type="EMBL" id="PRFA01000204">
    <property type="protein sequence ID" value="PWU84758.1"/>
    <property type="molecule type" value="Genomic_DNA"/>
</dbReference>
<evidence type="ECO:0000313" key="5">
    <source>
        <dbReference type="Proteomes" id="UP000246121"/>
    </source>
</evidence>
<dbReference type="VEuPathDB" id="TriTrypDB:BCY84_16240"/>
<evidence type="ECO:0000256" key="1">
    <source>
        <dbReference type="ARBA" id="ARBA00023054"/>
    </source>
</evidence>
<dbReference type="InterPro" id="IPR019347">
    <property type="entry name" value="Axonemal_dynein_light_chain"/>
</dbReference>
<comment type="caution">
    <text evidence="3">The sequence shown here is derived from an EMBL/GenBank/DDBJ whole genome shotgun (WGS) entry which is preliminary data.</text>
</comment>
<dbReference type="VEuPathDB" id="TriTrypDB:TCDM_01085"/>
<dbReference type="PANTHER" id="PTHR13183:SF3">
    <property type="entry name" value="KDA INNER DYNEIN ARM LIGHT CHAIN, AXONEMAL, PUTATIVE-RELATED"/>
    <property type="match status" value="1"/>
</dbReference>
<organism evidence="3 5">
    <name type="scientific">Trypanosoma cruzi</name>
    <dbReference type="NCBI Taxonomy" id="5693"/>
    <lineage>
        <taxon>Eukaryota</taxon>
        <taxon>Discoba</taxon>
        <taxon>Euglenozoa</taxon>
        <taxon>Kinetoplastea</taxon>
        <taxon>Metakinetoplastina</taxon>
        <taxon>Trypanosomatida</taxon>
        <taxon>Trypanosomatidae</taxon>
        <taxon>Trypanosoma</taxon>
        <taxon>Schizotrypanum</taxon>
    </lineage>
</organism>
<name>A0A2V2UPK2_TRYCR</name>